<reference evidence="1" key="1">
    <citation type="submission" date="2020-03" db="EMBL/GenBank/DDBJ databases">
        <title>A transcriptome and proteome of the tick Rhipicephalus microplus shaped by the genetic composition of its hosts and developmental stage.</title>
        <authorList>
            <person name="Garcia G.R."/>
            <person name="Ribeiro J.M.C."/>
            <person name="Maruyama S.R."/>
            <person name="Gardinasse L.G."/>
            <person name="Nelson K."/>
            <person name="Ferreira B.R."/>
            <person name="Andrade T.G."/>
            <person name="Santos I.K.F.M."/>
        </authorList>
    </citation>
    <scope>NUCLEOTIDE SEQUENCE</scope>
    <source>
        <strain evidence="1">NSGR</strain>
        <tissue evidence="1">Salivary glands</tissue>
    </source>
</reference>
<keyword evidence="1" id="KW-0540">Nuclease</keyword>
<dbReference type="VEuPathDB" id="VectorBase:LOC119162954"/>
<keyword evidence="1" id="KW-0548">Nucleotidyltransferase</keyword>
<proteinExistence type="predicted"/>
<protein>
    <submittedName>
        <fullName evidence="1">Putative endonuclease/reverse transcriptase</fullName>
    </submittedName>
</protein>
<keyword evidence="1" id="KW-0378">Hydrolase</keyword>
<dbReference type="PANTHER" id="PTHR33332">
    <property type="entry name" value="REVERSE TRANSCRIPTASE DOMAIN-CONTAINING PROTEIN"/>
    <property type="match status" value="1"/>
</dbReference>
<keyword evidence="1" id="KW-0255">Endonuclease</keyword>
<dbReference type="GO" id="GO:0004519">
    <property type="term" value="F:endonuclease activity"/>
    <property type="evidence" value="ECO:0007669"/>
    <property type="project" value="UniProtKB-KW"/>
</dbReference>
<evidence type="ECO:0000313" key="1">
    <source>
        <dbReference type="EMBL" id="NIE47921.1"/>
    </source>
</evidence>
<name>A0A6G5AAA3_RHIMP</name>
<dbReference type="EMBL" id="GIKN01005648">
    <property type="protein sequence ID" value="NIE47921.1"/>
    <property type="molecule type" value="Transcribed_RNA"/>
</dbReference>
<dbReference type="OrthoDB" id="6480243at2759"/>
<organism evidence="1">
    <name type="scientific">Rhipicephalus microplus</name>
    <name type="common">Cattle tick</name>
    <name type="synonym">Boophilus microplus</name>
    <dbReference type="NCBI Taxonomy" id="6941"/>
    <lineage>
        <taxon>Eukaryota</taxon>
        <taxon>Metazoa</taxon>
        <taxon>Ecdysozoa</taxon>
        <taxon>Arthropoda</taxon>
        <taxon>Chelicerata</taxon>
        <taxon>Arachnida</taxon>
        <taxon>Acari</taxon>
        <taxon>Parasitiformes</taxon>
        <taxon>Ixodida</taxon>
        <taxon>Ixodoidea</taxon>
        <taxon>Ixodidae</taxon>
        <taxon>Rhipicephalinae</taxon>
        <taxon>Rhipicephalus</taxon>
        <taxon>Boophilus</taxon>
    </lineage>
</organism>
<dbReference type="AlphaFoldDB" id="A0A6G5AAA3"/>
<keyword evidence="1" id="KW-0808">Transferase</keyword>
<sequence>MSLNSSKCRAMTFSRKHKNSNYSYSIKNDTIVQCSSYKYLGVNLTPNLSWSAHISVICAKASKTLGYLRRNLRKSPTSIRKLAYFTYVRAQLEFASSVWSPFQDYQTTMLESIQNRAARFISRNYSTHCRVITLKQEHSISPLHVRRSVALLCLLHKYIHSTRRSTLPLTAPLRMSSRLHNHLSFTRIYGKTKAFNLSALPKAISLWSDLPDCIASIKGSRFFSRTCV</sequence>
<dbReference type="GO" id="GO:0003964">
    <property type="term" value="F:RNA-directed DNA polymerase activity"/>
    <property type="evidence" value="ECO:0007669"/>
    <property type="project" value="UniProtKB-KW"/>
</dbReference>
<accession>A0A6G5AAA3</accession>
<keyword evidence="1" id="KW-0695">RNA-directed DNA polymerase</keyword>